<evidence type="ECO:0000313" key="3">
    <source>
        <dbReference type="EMBL" id="OUJ12447.1"/>
    </source>
</evidence>
<dbReference type="Pfam" id="PF00534">
    <property type="entry name" value="Glycos_transf_1"/>
    <property type="match status" value="1"/>
</dbReference>
<keyword evidence="3" id="KW-0808">Transferase</keyword>
<dbReference type="GO" id="GO:0016757">
    <property type="term" value="F:glycosyltransferase activity"/>
    <property type="evidence" value="ECO:0007669"/>
    <property type="project" value="InterPro"/>
</dbReference>
<dbReference type="SUPFAM" id="SSF53756">
    <property type="entry name" value="UDP-Glycosyltransferase/glycogen phosphorylase"/>
    <property type="match status" value="1"/>
</dbReference>
<dbReference type="Proteomes" id="UP000194931">
    <property type="component" value="Unassembled WGS sequence"/>
</dbReference>
<dbReference type="CDD" id="cd03819">
    <property type="entry name" value="GT4_WavL-like"/>
    <property type="match status" value="1"/>
</dbReference>
<proteinExistence type="predicted"/>
<dbReference type="InterPro" id="IPR028098">
    <property type="entry name" value="Glyco_trans_4-like_N"/>
</dbReference>
<gene>
    <name evidence="3" type="ORF">HK26_01810</name>
</gene>
<evidence type="ECO:0000259" key="2">
    <source>
        <dbReference type="Pfam" id="PF13439"/>
    </source>
</evidence>
<evidence type="ECO:0000313" key="4">
    <source>
        <dbReference type="Proteomes" id="UP000194931"/>
    </source>
</evidence>
<accession>A0A252BUA9</accession>
<dbReference type="Gene3D" id="3.40.50.2000">
    <property type="entry name" value="Glycogen Phosphorylase B"/>
    <property type="match status" value="2"/>
</dbReference>
<dbReference type="EMBL" id="JOPJ01000014">
    <property type="protein sequence ID" value="OUJ12447.1"/>
    <property type="molecule type" value="Genomic_DNA"/>
</dbReference>
<sequence length="409" mass="43895">MASFLNPPVILQILPALQQGGVERGTLEMAQAITQAGGRALVASSGGRLVPLLRSLGAEHITLPDCGSRNPAHVLRNARMLARLLGEHNVALVHARSRIPAWTARLACRRTHTPFVTTWHGVHANTIPGKKLYNSVLASGDRVIAISAHIGRMLRQEYHVPPERLRVIPRGADIEQFSPHAVSGQRMHHLAEQWNIPAGSAIILMPGRLSAWKGQSLVLQALAQLEAGLPEQPWHCVFAGSDREDGRYVGALTQLASSLGLDDRIRFAGHCEDMPAAMALATMVLVPSLRPEPFGRVVVEAQAMCRPVIVSHHGAAVETVEHGVTGLSVPPNHVEELADAMFAVLNAPAATLASMGEAARQAVLAQYTTQAMQHATLAVYDEVLGTQLAPDFLLTKNAPAPFQDHDLAG</sequence>
<dbReference type="Pfam" id="PF13439">
    <property type="entry name" value="Glyco_transf_4"/>
    <property type="match status" value="1"/>
</dbReference>
<comment type="caution">
    <text evidence="3">The sequence shown here is derived from an EMBL/GenBank/DDBJ whole genome shotgun (WGS) entry which is preliminary data.</text>
</comment>
<dbReference type="PANTHER" id="PTHR12526">
    <property type="entry name" value="GLYCOSYLTRANSFERASE"/>
    <property type="match status" value="1"/>
</dbReference>
<dbReference type="OrthoDB" id="5147801at2"/>
<feature type="domain" description="Glycosyl transferase family 1" evidence="1">
    <location>
        <begin position="192"/>
        <end position="361"/>
    </location>
</feature>
<dbReference type="eggNOG" id="COG0438">
    <property type="taxonomic scope" value="Bacteria"/>
</dbReference>
<dbReference type="InterPro" id="IPR001296">
    <property type="entry name" value="Glyco_trans_1"/>
</dbReference>
<feature type="domain" description="Glycosyltransferase subfamily 4-like N-terminal" evidence="2">
    <location>
        <begin position="20"/>
        <end position="175"/>
    </location>
</feature>
<name>A0A252BUA9_9PROT</name>
<dbReference type="STRING" id="1236501.GCA_000613865_02045"/>
<evidence type="ECO:0000259" key="1">
    <source>
        <dbReference type="Pfam" id="PF00534"/>
    </source>
</evidence>
<protein>
    <submittedName>
        <fullName evidence="3">Glycosyl transferase</fullName>
    </submittedName>
</protein>
<dbReference type="RefSeq" id="WP_086639209.1">
    <property type="nucleotide sequence ID" value="NZ_JOPJ01000014.1"/>
</dbReference>
<reference evidence="4" key="1">
    <citation type="submission" date="2014-06" db="EMBL/GenBank/DDBJ databases">
        <authorList>
            <person name="Winans N.J."/>
            <person name="Newell P.D."/>
            <person name="Douglas A.E."/>
        </authorList>
    </citation>
    <scope>NUCLEOTIDE SEQUENCE [LARGE SCALE GENOMIC DNA]</scope>
</reference>
<dbReference type="PANTHER" id="PTHR12526:SF638">
    <property type="entry name" value="SPORE COAT PROTEIN SA"/>
    <property type="match status" value="1"/>
</dbReference>
<dbReference type="AlphaFoldDB" id="A0A252BUA9"/>
<organism evidence="3 4">
    <name type="scientific">Acetobacter okinawensis</name>
    <dbReference type="NCBI Taxonomy" id="1076594"/>
    <lineage>
        <taxon>Bacteria</taxon>
        <taxon>Pseudomonadati</taxon>
        <taxon>Pseudomonadota</taxon>
        <taxon>Alphaproteobacteria</taxon>
        <taxon>Acetobacterales</taxon>
        <taxon>Acetobacteraceae</taxon>
        <taxon>Acetobacter</taxon>
    </lineage>
</organism>
<keyword evidence="4" id="KW-1185">Reference proteome</keyword>